<gene>
    <name evidence="2" type="ORF">RhiirA1_463021</name>
</gene>
<feature type="compositionally biased region" description="Low complexity" evidence="1">
    <location>
        <begin position="33"/>
        <end position="52"/>
    </location>
</feature>
<evidence type="ECO:0000256" key="1">
    <source>
        <dbReference type="SAM" id="MobiDB-lite"/>
    </source>
</evidence>
<comment type="caution">
    <text evidence="2">The sequence shown here is derived from an EMBL/GenBank/DDBJ whole genome shotgun (WGS) entry which is preliminary data.</text>
</comment>
<dbReference type="Proteomes" id="UP000232688">
    <property type="component" value="Unassembled WGS sequence"/>
</dbReference>
<dbReference type="AlphaFoldDB" id="A0A2N0RL22"/>
<dbReference type="VEuPathDB" id="FungiDB:RhiirA1_463021"/>
<reference evidence="2 3" key="2">
    <citation type="submission" date="2017-10" db="EMBL/GenBank/DDBJ databases">
        <title>Genome analyses suggest a sexual origin of heterokaryosis in a supposedly ancient asexual fungus.</title>
        <authorList>
            <person name="Corradi N."/>
            <person name="Sedzielewska K."/>
            <person name="Noel J."/>
            <person name="Charron P."/>
            <person name="Farinelli L."/>
            <person name="Marton T."/>
            <person name="Kruger M."/>
            <person name="Pelin A."/>
            <person name="Brachmann A."/>
            <person name="Corradi N."/>
        </authorList>
    </citation>
    <scope>NUCLEOTIDE SEQUENCE [LARGE SCALE GENOMIC DNA]</scope>
    <source>
        <strain evidence="2 3">A1</strain>
    </source>
</reference>
<evidence type="ECO:0000313" key="2">
    <source>
        <dbReference type="EMBL" id="PKC64010.1"/>
    </source>
</evidence>
<accession>A0A2N0RL22</accession>
<evidence type="ECO:0000313" key="3">
    <source>
        <dbReference type="Proteomes" id="UP000232688"/>
    </source>
</evidence>
<reference evidence="2 3" key="1">
    <citation type="submission" date="2017-10" db="EMBL/GenBank/DDBJ databases">
        <title>Extensive intraspecific genome diversity in a model arbuscular mycorrhizal fungus.</title>
        <authorList>
            <person name="Chen E.C.H."/>
            <person name="Morin E."/>
            <person name="Baudet D."/>
            <person name="Noel J."/>
            <person name="Ndikumana S."/>
            <person name="Charron P."/>
            <person name="St-Onge C."/>
            <person name="Giorgi J."/>
            <person name="Grigoriev I.V."/>
            <person name="Roux C."/>
            <person name="Martin F.M."/>
            <person name="Corradi N."/>
        </authorList>
    </citation>
    <scope>NUCLEOTIDE SEQUENCE [LARGE SCALE GENOMIC DNA]</scope>
    <source>
        <strain evidence="2 3">A1</strain>
    </source>
</reference>
<name>A0A2N0RL22_9GLOM</name>
<proteinExistence type="predicted"/>
<organism evidence="2 3">
    <name type="scientific">Rhizophagus irregularis</name>
    <dbReference type="NCBI Taxonomy" id="588596"/>
    <lineage>
        <taxon>Eukaryota</taxon>
        <taxon>Fungi</taxon>
        <taxon>Fungi incertae sedis</taxon>
        <taxon>Mucoromycota</taxon>
        <taxon>Glomeromycotina</taxon>
        <taxon>Glomeromycetes</taxon>
        <taxon>Glomerales</taxon>
        <taxon>Glomeraceae</taxon>
        <taxon>Rhizophagus</taxon>
    </lineage>
</organism>
<feature type="region of interest" description="Disordered" evidence="1">
    <location>
        <begin position="33"/>
        <end position="54"/>
    </location>
</feature>
<dbReference type="EMBL" id="LLXH01000678">
    <property type="protein sequence ID" value="PKC64010.1"/>
    <property type="molecule type" value="Genomic_DNA"/>
</dbReference>
<protein>
    <submittedName>
        <fullName evidence="2">Uncharacterized protein</fullName>
    </submittedName>
</protein>
<sequence>MLILIEFHSRPYDFNITIYFIRYSNTSKSSILTSNTSKNNTSKNNASNSKNSGTLHFSKEYSEHLRSRIPRICAGRFEEIYRANWKNSEQYLILKSFFNIDNITNYCS</sequence>